<accession>A0A8M1RFP2</accession>
<dbReference type="PANTHER" id="PTHR47143">
    <property type="entry name" value="TRANSIENT RECEPTOR POTENTIAL CATION CHANNEL PROTEIN PAINLESS"/>
    <property type="match status" value="1"/>
</dbReference>
<dbReference type="AGR" id="ZFIN:ZDB-GENE-030131-5355"/>
<keyword evidence="6" id="KW-0406">Ion transport</keyword>
<keyword evidence="5 9" id="KW-0040">ANK repeat</keyword>
<dbReference type="Proteomes" id="UP000000437">
    <property type="component" value="Chromosome 20"/>
</dbReference>
<dbReference type="InterPro" id="IPR036036">
    <property type="entry name" value="SOCS_box-like_dom_sf"/>
</dbReference>
<dbReference type="Gene3D" id="1.25.40.20">
    <property type="entry name" value="Ankyrin repeat-containing domain"/>
    <property type="match status" value="4"/>
</dbReference>
<feature type="repeat" description="ANK" evidence="9">
    <location>
        <begin position="354"/>
        <end position="386"/>
    </location>
</feature>
<evidence type="ECO:0000313" key="12">
    <source>
        <dbReference type="Ensembl" id="ENSDARP00000127227"/>
    </source>
</evidence>
<proteinExistence type="predicted"/>
<feature type="repeat" description="ANK" evidence="9">
    <location>
        <begin position="386"/>
        <end position="418"/>
    </location>
</feature>
<keyword evidence="4" id="KW-0677">Repeat</keyword>
<feature type="repeat" description="ANK" evidence="9">
    <location>
        <begin position="321"/>
        <end position="353"/>
    </location>
</feature>
<dbReference type="Ensembl" id="ENSDART00000152917.3">
    <property type="protein sequence ID" value="ENSDARP00000127227.1"/>
    <property type="gene ID" value="ENSDARG00000096748.3"/>
</dbReference>
<dbReference type="eggNOG" id="KOG0504">
    <property type="taxonomic scope" value="Eukaryota"/>
</dbReference>
<evidence type="ECO:0000256" key="9">
    <source>
        <dbReference type="PROSITE-ProRule" id="PRU00023"/>
    </source>
</evidence>
<protein>
    <submittedName>
        <fullName evidence="14 15">Ankyrin repeat and SOCS box protein 2</fullName>
    </submittedName>
    <submittedName>
        <fullName evidence="12">Ankyrin repeat and SOCS box-containing 2a, tandem duplicate 1</fullName>
    </submittedName>
</protein>
<keyword evidence="7" id="KW-0325">Glycoprotein</keyword>
<comment type="pathway">
    <text evidence="1">Protein modification; protein ubiquitination.</text>
</comment>
<keyword evidence="3" id="KW-0716">Sensory transduction</keyword>
<dbReference type="PRINTS" id="PR01415">
    <property type="entry name" value="ANKYRIN"/>
</dbReference>
<dbReference type="InterPro" id="IPR001496">
    <property type="entry name" value="SOCS_box"/>
</dbReference>
<dbReference type="Pfam" id="PF12796">
    <property type="entry name" value="Ank_2"/>
    <property type="match status" value="4"/>
</dbReference>
<dbReference type="PROSITE" id="PS50225">
    <property type="entry name" value="SOCS"/>
    <property type="match status" value="1"/>
</dbReference>
<feature type="region of interest" description="Disordered" evidence="10">
    <location>
        <begin position="51"/>
        <end position="83"/>
    </location>
</feature>
<dbReference type="GeneID" id="100536271"/>
<dbReference type="EMBL" id="BX255913">
    <property type="status" value="NOT_ANNOTATED_CDS"/>
    <property type="molecule type" value="Genomic_DNA"/>
</dbReference>
<accession>E7F845</accession>
<dbReference type="SUPFAM" id="SSF48403">
    <property type="entry name" value="Ankyrin repeat"/>
    <property type="match status" value="2"/>
</dbReference>
<organism evidence="13 14">
    <name type="scientific">Danio rerio</name>
    <name type="common">Zebrafish</name>
    <name type="synonym">Brachydanio rerio</name>
    <dbReference type="NCBI Taxonomy" id="7955"/>
    <lineage>
        <taxon>Eukaryota</taxon>
        <taxon>Metazoa</taxon>
        <taxon>Chordata</taxon>
        <taxon>Craniata</taxon>
        <taxon>Vertebrata</taxon>
        <taxon>Euteleostomi</taxon>
        <taxon>Actinopterygii</taxon>
        <taxon>Neopterygii</taxon>
        <taxon>Teleostei</taxon>
        <taxon>Ostariophysi</taxon>
        <taxon>Cypriniformes</taxon>
        <taxon>Danionidae</taxon>
        <taxon>Danioninae</taxon>
        <taxon>Danio</taxon>
    </lineage>
</organism>
<evidence type="ECO:0000313" key="16">
    <source>
        <dbReference type="ZFIN" id="ZDB-GENE-030131-5355"/>
    </source>
</evidence>
<dbReference type="STRING" id="7955.ENSDARP00000127227"/>
<feature type="domain" description="SOCS box" evidence="11">
    <location>
        <begin position="615"/>
        <end position="655"/>
    </location>
</feature>
<dbReference type="RefSeq" id="XP_005160665.1">
    <property type="nucleotide sequence ID" value="XM_005160608.4"/>
</dbReference>
<dbReference type="SMART" id="SM00248">
    <property type="entry name" value="ANK"/>
    <property type="match status" value="11"/>
</dbReference>
<reference evidence="12 13" key="1">
    <citation type="journal article" date="2013" name="Nature">
        <title>The zebrafish reference genome sequence and its relationship to the human genome.</title>
        <authorList>
            <consortium name="Genome Reference Consortium Zebrafish"/>
            <person name="Howe K."/>
            <person name="Clark M.D."/>
            <person name="Torroja C.F."/>
            <person name="Torrance J."/>
            <person name="Berthelot C."/>
            <person name="Muffato M."/>
            <person name="Collins J.E."/>
            <person name="Humphray S."/>
            <person name="McLaren K."/>
            <person name="Matthews L."/>
            <person name="McLaren S."/>
            <person name="Sealy I."/>
            <person name="Caccamo M."/>
            <person name="Churcher C."/>
            <person name="Scott C."/>
            <person name="Barrett J.C."/>
            <person name="Koch R."/>
            <person name="Rauch G.J."/>
            <person name="White S."/>
            <person name="Chow W."/>
            <person name="Kilian B."/>
            <person name="Quintais L.T."/>
            <person name="Guerra-Assuncao J.A."/>
            <person name="Zhou Y."/>
            <person name="Gu Y."/>
            <person name="Yen J."/>
            <person name="Vogel J.H."/>
            <person name="Eyre T."/>
            <person name="Redmond S."/>
            <person name="Banerjee R."/>
            <person name="Chi J."/>
            <person name="Fu B."/>
            <person name="Langley E."/>
            <person name="Maguire S.F."/>
            <person name="Laird G.K."/>
            <person name="Lloyd D."/>
            <person name="Kenyon E."/>
            <person name="Donaldson S."/>
            <person name="Sehra H."/>
            <person name="Almeida-King J."/>
            <person name="Loveland J."/>
            <person name="Trevanion S."/>
            <person name="Jones M."/>
            <person name="Quail M."/>
            <person name="Willey D."/>
            <person name="Hunt A."/>
            <person name="Burton J."/>
            <person name="Sims S."/>
            <person name="McLay K."/>
            <person name="Plumb B."/>
            <person name="Davis J."/>
            <person name="Clee C."/>
            <person name="Oliver K."/>
            <person name="Clark R."/>
            <person name="Riddle C."/>
            <person name="Elliot D."/>
            <person name="Eliott D."/>
            <person name="Threadgold G."/>
            <person name="Harden G."/>
            <person name="Ware D."/>
            <person name="Begum S."/>
            <person name="Mortimore B."/>
            <person name="Mortimer B."/>
            <person name="Kerry G."/>
            <person name="Heath P."/>
            <person name="Phillimore B."/>
            <person name="Tracey A."/>
            <person name="Corby N."/>
            <person name="Dunn M."/>
            <person name="Johnson C."/>
            <person name="Wood J."/>
            <person name="Clark S."/>
            <person name="Pelan S."/>
            <person name="Griffiths G."/>
            <person name="Smith M."/>
            <person name="Glithero R."/>
            <person name="Howden P."/>
            <person name="Barker N."/>
            <person name="Lloyd C."/>
            <person name="Stevens C."/>
            <person name="Harley J."/>
            <person name="Holt K."/>
            <person name="Panagiotidis G."/>
            <person name="Lovell J."/>
            <person name="Beasley H."/>
            <person name="Henderson C."/>
            <person name="Gordon D."/>
            <person name="Auger K."/>
            <person name="Wright D."/>
            <person name="Collins J."/>
            <person name="Raisen C."/>
            <person name="Dyer L."/>
            <person name="Leung K."/>
            <person name="Robertson L."/>
            <person name="Ambridge K."/>
            <person name="Leongamornlert D."/>
            <person name="McGuire S."/>
            <person name="Gilderthorp R."/>
            <person name="Griffiths C."/>
            <person name="Manthravadi D."/>
            <person name="Nichol S."/>
            <person name="Barker G."/>
            <person name="Whitehead S."/>
            <person name="Kay M."/>
            <person name="Brown J."/>
            <person name="Murnane C."/>
            <person name="Gray E."/>
            <person name="Humphries M."/>
            <person name="Sycamore N."/>
            <person name="Barker D."/>
            <person name="Saunders D."/>
            <person name="Wallis J."/>
            <person name="Babbage A."/>
            <person name="Hammond S."/>
            <person name="Mashreghi-Mohammadi M."/>
            <person name="Barr L."/>
            <person name="Martin S."/>
            <person name="Wray P."/>
            <person name="Ellington A."/>
            <person name="Matthews N."/>
            <person name="Ellwood M."/>
            <person name="Woodmansey R."/>
            <person name="Clark G."/>
            <person name="Cooper J."/>
            <person name="Cooper J."/>
            <person name="Tromans A."/>
            <person name="Grafham D."/>
            <person name="Skuce C."/>
            <person name="Pandian R."/>
            <person name="Andrews R."/>
            <person name="Harrison E."/>
            <person name="Kimberley A."/>
            <person name="Garnett J."/>
            <person name="Fosker N."/>
            <person name="Hall R."/>
            <person name="Garner P."/>
            <person name="Kelly D."/>
            <person name="Bird C."/>
            <person name="Palmer S."/>
            <person name="Gehring I."/>
            <person name="Berger A."/>
            <person name="Dooley C.M."/>
            <person name="Ersan-Urun Z."/>
            <person name="Eser C."/>
            <person name="Geiger H."/>
            <person name="Geisler M."/>
            <person name="Karotki L."/>
            <person name="Kirn A."/>
            <person name="Konantz J."/>
            <person name="Konantz M."/>
            <person name="Oberlander M."/>
            <person name="Rudolph-Geiger S."/>
            <person name="Teucke M."/>
            <person name="Lanz C."/>
            <person name="Raddatz G."/>
            <person name="Osoegawa K."/>
            <person name="Zhu B."/>
            <person name="Rapp A."/>
            <person name="Widaa S."/>
            <person name="Langford C."/>
            <person name="Yang F."/>
            <person name="Schuster S.C."/>
            <person name="Carter N.P."/>
            <person name="Harrow J."/>
            <person name="Ning Z."/>
            <person name="Herrero J."/>
            <person name="Searle S.M."/>
            <person name="Enright A."/>
            <person name="Geisler R."/>
            <person name="Plasterk R.H."/>
            <person name="Lee C."/>
            <person name="Westerfield M."/>
            <person name="de Jong P.J."/>
            <person name="Zon L.I."/>
            <person name="Postlethwait J.H."/>
            <person name="Nusslein-Volhard C."/>
            <person name="Hubbard T.J."/>
            <person name="Roest Crollius H."/>
            <person name="Rogers J."/>
            <person name="Stemple D.L."/>
        </authorList>
    </citation>
    <scope>NUCLEOTIDE SEQUENCE [LARGE SCALE GENOMIC DNA]</scope>
    <source>
        <strain evidence="12 13">Tuebingen</strain>
    </source>
</reference>
<evidence type="ECO:0000256" key="3">
    <source>
        <dbReference type="ARBA" id="ARBA00022606"/>
    </source>
</evidence>
<evidence type="ECO:0000256" key="1">
    <source>
        <dbReference type="ARBA" id="ARBA00004906"/>
    </source>
</evidence>
<evidence type="ECO:0000313" key="13">
    <source>
        <dbReference type="Proteomes" id="UP000000437"/>
    </source>
</evidence>
<dbReference type="RefSeq" id="XP_005160665.1">
    <property type="nucleotide sequence ID" value="XM_005160608.5"/>
</dbReference>
<feature type="repeat" description="ANK" evidence="9">
    <location>
        <begin position="189"/>
        <end position="221"/>
    </location>
</feature>
<dbReference type="InterPro" id="IPR002110">
    <property type="entry name" value="Ankyrin_rpt"/>
</dbReference>
<feature type="repeat" description="ANK" evidence="9">
    <location>
        <begin position="255"/>
        <end position="287"/>
    </location>
</feature>
<name>A0A8M1RFP2_DANRE</name>
<dbReference type="GeneTree" id="ENSGT00940000155490"/>
<evidence type="ECO:0000256" key="7">
    <source>
        <dbReference type="ARBA" id="ARBA00023180"/>
    </source>
</evidence>
<dbReference type="HOGENOM" id="CLU_023739_2_0_1"/>
<dbReference type="CDD" id="cd03716">
    <property type="entry name" value="SOCS_ASB_like"/>
    <property type="match status" value="1"/>
</dbReference>
<evidence type="ECO:0000256" key="5">
    <source>
        <dbReference type="ARBA" id="ARBA00023043"/>
    </source>
</evidence>
<dbReference type="PROSITE" id="PS50088">
    <property type="entry name" value="ANK_REPEAT"/>
    <property type="match status" value="8"/>
</dbReference>
<dbReference type="GO" id="GO:0035556">
    <property type="term" value="P:intracellular signal transduction"/>
    <property type="evidence" value="ECO:0007669"/>
    <property type="project" value="InterPro"/>
</dbReference>
<keyword evidence="8" id="KW-0407">Ion channel</keyword>
<dbReference type="OrthoDB" id="539213at2759"/>
<keyword evidence="13" id="KW-1185">Reference proteome</keyword>
<dbReference type="UniPathway" id="UPA00143"/>
<feature type="repeat" description="ANK" evidence="9">
    <location>
        <begin position="458"/>
        <end position="490"/>
    </location>
</feature>
<evidence type="ECO:0000256" key="8">
    <source>
        <dbReference type="ARBA" id="ARBA00023303"/>
    </source>
</evidence>
<dbReference type="Gene3D" id="1.10.750.20">
    <property type="entry name" value="SOCS box"/>
    <property type="match status" value="1"/>
</dbReference>
<dbReference type="RefSeq" id="XP_003200756.1">
    <property type="nucleotide sequence ID" value="XM_003200708.6"/>
</dbReference>
<dbReference type="InterPro" id="IPR052076">
    <property type="entry name" value="TRP_cation_channel"/>
</dbReference>
<dbReference type="PROSITE" id="PS50297">
    <property type="entry name" value="ANK_REP_REGION"/>
    <property type="match status" value="6"/>
</dbReference>
<evidence type="ECO:0000256" key="4">
    <source>
        <dbReference type="ARBA" id="ARBA00022737"/>
    </source>
</evidence>
<dbReference type="Bgee" id="ENSDARG00000096748">
    <property type="expression patterns" value="Expressed in muscle tissue and 8 other cell types or tissues"/>
</dbReference>
<evidence type="ECO:0000313" key="17">
    <source>
        <dbReference type="ZFIN" id="ZDB-GENE-130603-17"/>
    </source>
</evidence>
<dbReference type="AlphaFoldDB" id="A0A8M1RFP2"/>
<dbReference type="OMA" id="CETINDP"/>
<evidence type="ECO:0000313" key="14">
    <source>
        <dbReference type="RefSeq" id="XP_003200756.1"/>
    </source>
</evidence>
<evidence type="ECO:0000256" key="10">
    <source>
        <dbReference type="SAM" id="MobiDB-lite"/>
    </source>
</evidence>
<evidence type="ECO:0000313" key="15">
    <source>
        <dbReference type="RefSeq" id="XP_005160665.1"/>
    </source>
</evidence>
<evidence type="ECO:0000256" key="2">
    <source>
        <dbReference type="ARBA" id="ARBA00022448"/>
    </source>
</evidence>
<dbReference type="ZFIN" id="ZDB-GENE-030131-5355">
    <property type="gene designation" value="asb2a.1"/>
</dbReference>
<dbReference type="FunFam" id="1.10.750.20:FF:000001">
    <property type="entry name" value="Ankyrin repeat and SOCS box containing 1"/>
    <property type="match status" value="1"/>
</dbReference>
<sequence>MAAARVTMAASRTTSRELEDYSAYAHMSEEQLLQLAIERSLAETNLSPWQDRQVQAHTQPAVPKGAQRPPANPNSANPPSEIKKTKIDRDVQDHIFSKDSDKVIAWTRHNGHLRVTVQTVNDLDPFLSAIWKGDAKTLQDLVHSKSKYLEEPNKDGWLPLHECACNGHVECLKVLLKAKPDTINKRTHRNQTPLILAVGRKHVACVEHLLEQGADPNIANNQWETPLYKACEKGNEEIVELLLRYGATPTKACVQGLTPLHEAVRNKMLESCKMLIHAGAKLWAQNVYGIDSLFTAAQCNAVDVLNYLIHKGGNINSKANDDATALFEASKNGHVQVVKILLSKRADANKANKSGLLPIHIASKNGHESIVAMLIPKTSTTKVRRSGISPLHFAAERNRDDVLEILIEAGYDVNAMLSDDWSKLHEDRRSTALYSAVVNRNIEAAIMLLEAGADPNLDIFNPLLVAVRKGNIEMVTLLVKYGANVNAMLPTHPTSFPAALVFCMRYIMMMKYLLDNGCDALACFKCQYGSNPHPPLKPRSTGRETMYLLNEDPSDYCVQFCEIISAPSVSGLVGPIIDTLLNYVGHVKLCSRLTEHLDNNKDWAHVKEKAVLPCTLMNLCRIKVRQQLGVHRLQQIHTLPLPARLNKFLIYERESFEGILS</sequence>
<dbReference type="SMART" id="SM00969">
    <property type="entry name" value="SOCS_box"/>
    <property type="match status" value="1"/>
</dbReference>
<dbReference type="Pfam" id="PF07525">
    <property type="entry name" value="SOCS_box"/>
    <property type="match status" value="1"/>
</dbReference>
<reference evidence="14 15" key="3">
    <citation type="submission" date="2025-04" db="UniProtKB">
        <authorList>
            <consortium name="RefSeq"/>
        </authorList>
    </citation>
    <scope>IDENTIFICATION</scope>
    <source>
        <strain evidence="14 15">Tuebingen</strain>
    </source>
</reference>
<dbReference type="InterPro" id="IPR036770">
    <property type="entry name" value="Ankyrin_rpt-contain_sf"/>
</dbReference>
<dbReference type="ZFIN" id="ZDB-GENE-130603-17">
    <property type="gene designation" value="asb2a.2"/>
</dbReference>
<feature type="repeat" description="ANK" evidence="9">
    <location>
        <begin position="222"/>
        <end position="247"/>
    </location>
</feature>
<dbReference type="PANTHER" id="PTHR47143:SF1">
    <property type="entry name" value="ION_TRANS DOMAIN-CONTAINING PROTEIN"/>
    <property type="match status" value="1"/>
</dbReference>
<evidence type="ECO:0000256" key="6">
    <source>
        <dbReference type="ARBA" id="ARBA00023065"/>
    </source>
</evidence>
<keyword evidence="2" id="KW-0813">Transport</keyword>
<dbReference type="GO" id="GO:0034220">
    <property type="term" value="P:monoatomic ion transmembrane transport"/>
    <property type="evidence" value="ECO:0007669"/>
    <property type="project" value="UniProtKB-KW"/>
</dbReference>
<dbReference type="GO" id="GO:0016567">
    <property type="term" value="P:protein ubiquitination"/>
    <property type="evidence" value="ECO:0007669"/>
    <property type="project" value="UniProtKB-UniPathway"/>
</dbReference>
<feature type="repeat" description="ANK" evidence="9">
    <location>
        <begin position="288"/>
        <end position="320"/>
    </location>
</feature>
<reference evidence="12" key="2">
    <citation type="submission" date="2013-09" db="UniProtKB">
        <authorList>
            <consortium name="Ensembl"/>
        </authorList>
    </citation>
    <scope>IDENTIFICATION</scope>
    <source>
        <strain evidence="12">Tuebingen</strain>
    </source>
</reference>
<dbReference type="SUPFAM" id="SSF158235">
    <property type="entry name" value="SOCS box-like"/>
    <property type="match status" value="1"/>
</dbReference>
<dbReference type="CTD" id="100536271"/>
<gene>
    <name evidence="14 15 17" type="primary">asb2a.2</name>
    <name evidence="12 16" type="synonym">asb2a.1</name>
</gene>
<dbReference type="RefSeq" id="XP_073789412.1">
    <property type="nucleotide sequence ID" value="XM_073933311.1"/>
</dbReference>
<dbReference type="AGR" id="ZFIN:ZDB-GENE-130603-17"/>
<dbReference type="PaxDb" id="7955-ENSDARP00000127227"/>
<evidence type="ECO:0000259" key="11">
    <source>
        <dbReference type="PROSITE" id="PS50225"/>
    </source>
</evidence>